<proteinExistence type="predicted"/>
<organism evidence="1 2">
    <name type="scientific">Pelagimonas varians</name>
    <dbReference type="NCBI Taxonomy" id="696760"/>
    <lineage>
        <taxon>Bacteria</taxon>
        <taxon>Pseudomonadati</taxon>
        <taxon>Pseudomonadota</taxon>
        <taxon>Alphaproteobacteria</taxon>
        <taxon>Rhodobacterales</taxon>
        <taxon>Roseobacteraceae</taxon>
        <taxon>Pelagimonas</taxon>
    </lineage>
</organism>
<dbReference type="EMBL" id="FXYH01000006">
    <property type="protein sequence ID" value="SMX40355.1"/>
    <property type="molecule type" value="Genomic_DNA"/>
</dbReference>
<sequence length="67" mass="6633">MQKHKWIAVALAFGTLAACGDTLGEQALVGAGAGGAAAVVLEQDALVGAAIGAAGNIAYCQKYPERC</sequence>
<dbReference type="PROSITE" id="PS51257">
    <property type="entry name" value="PROKAR_LIPOPROTEIN"/>
    <property type="match status" value="1"/>
</dbReference>
<evidence type="ECO:0000313" key="1">
    <source>
        <dbReference type="EMBL" id="SMX40355.1"/>
    </source>
</evidence>
<evidence type="ECO:0008006" key="3">
    <source>
        <dbReference type="Google" id="ProtNLM"/>
    </source>
</evidence>
<dbReference type="Proteomes" id="UP000220836">
    <property type="component" value="Unassembled WGS sequence"/>
</dbReference>
<protein>
    <recommendedName>
        <fullName evidence="3">YMGG-like Gly-zipper domain-containing protein</fullName>
    </recommendedName>
</protein>
<dbReference type="AlphaFoldDB" id="A0A238KC13"/>
<evidence type="ECO:0000313" key="2">
    <source>
        <dbReference type="Proteomes" id="UP000220836"/>
    </source>
</evidence>
<keyword evidence="2" id="KW-1185">Reference proteome</keyword>
<accession>A0A238KC13</accession>
<gene>
    <name evidence="1" type="ORF">PEV8663_01985</name>
</gene>
<name>A0A238KC13_9RHOB</name>
<reference evidence="1 2" key="1">
    <citation type="submission" date="2017-05" db="EMBL/GenBank/DDBJ databases">
        <authorList>
            <person name="Song R."/>
            <person name="Chenine A.L."/>
            <person name="Ruprecht R.M."/>
        </authorList>
    </citation>
    <scope>NUCLEOTIDE SEQUENCE [LARGE SCALE GENOMIC DNA]</scope>
    <source>
        <strain evidence="1 2">CECT 8663</strain>
    </source>
</reference>
<dbReference type="RefSeq" id="WP_097804493.1">
    <property type="nucleotide sequence ID" value="NZ_FXYH01000006.1"/>
</dbReference>